<protein>
    <recommendedName>
        <fullName evidence="5">Transmembrane protein 225 domain-containing protein</fullName>
    </recommendedName>
</protein>
<dbReference type="GO" id="GO:0016020">
    <property type="term" value="C:membrane"/>
    <property type="evidence" value="ECO:0007669"/>
    <property type="project" value="UniProtKB-SubCell"/>
</dbReference>
<feature type="transmembrane region" description="Helical" evidence="4">
    <location>
        <begin position="138"/>
        <end position="159"/>
    </location>
</feature>
<evidence type="ECO:0000256" key="2">
    <source>
        <dbReference type="ARBA" id="ARBA00022692"/>
    </source>
</evidence>
<dbReference type="Pfam" id="PF25452">
    <property type="entry name" value="TM225"/>
    <property type="match status" value="1"/>
</dbReference>
<organism evidence="6 7">
    <name type="scientific">Suricata suricatta</name>
    <name type="common">Meerkat</name>
    <dbReference type="NCBI Taxonomy" id="37032"/>
    <lineage>
        <taxon>Eukaryota</taxon>
        <taxon>Metazoa</taxon>
        <taxon>Chordata</taxon>
        <taxon>Craniata</taxon>
        <taxon>Vertebrata</taxon>
        <taxon>Euteleostomi</taxon>
        <taxon>Mammalia</taxon>
        <taxon>Eutheria</taxon>
        <taxon>Laurasiatheria</taxon>
        <taxon>Carnivora</taxon>
        <taxon>Feliformia</taxon>
        <taxon>Herpestidae</taxon>
        <taxon>Suricata</taxon>
    </lineage>
</organism>
<evidence type="ECO:0000259" key="5">
    <source>
        <dbReference type="Pfam" id="PF25452"/>
    </source>
</evidence>
<evidence type="ECO:0000313" key="7">
    <source>
        <dbReference type="Proteomes" id="UP000472268"/>
    </source>
</evidence>
<reference evidence="6 7" key="1">
    <citation type="submission" date="2019-05" db="EMBL/GenBank/DDBJ databases">
        <title>A Chromosome-scale Meerkat (S. suricatta) Genome Assembly.</title>
        <authorList>
            <person name="Dudchenko O."/>
            <person name="Lieberman Aiden E."/>
            <person name="Tung J."/>
            <person name="Barreiro L.B."/>
            <person name="Clutton-Brock T.H."/>
        </authorList>
    </citation>
    <scope>NUCLEOTIDE SEQUENCE [LARGE SCALE GENOMIC DNA]</scope>
</reference>
<evidence type="ECO:0000256" key="4">
    <source>
        <dbReference type="SAM" id="Phobius"/>
    </source>
</evidence>
<evidence type="ECO:0000313" key="6">
    <source>
        <dbReference type="Ensembl" id="ENSSSUP00005027945.1"/>
    </source>
</evidence>
<dbReference type="PANTHER" id="PTHR36477:SF1">
    <property type="entry name" value="TRANSMEMBRANE PROTEIN 225"/>
    <property type="match status" value="1"/>
</dbReference>
<dbReference type="Proteomes" id="UP000472268">
    <property type="component" value="Chromosome 11"/>
</dbReference>
<reference evidence="6" key="2">
    <citation type="submission" date="2025-08" db="UniProtKB">
        <authorList>
            <consortium name="Ensembl"/>
        </authorList>
    </citation>
    <scope>IDENTIFICATION</scope>
</reference>
<keyword evidence="7" id="KW-1185">Reference proteome</keyword>
<feature type="domain" description="Transmembrane protein 225" evidence="5">
    <location>
        <begin position="1"/>
        <end position="164"/>
    </location>
</feature>
<dbReference type="InterPro" id="IPR033542">
    <property type="entry name" value="TM225"/>
</dbReference>
<dbReference type="OMA" id="KMNHSPW"/>
<keyword evidence="3 4" id="KW-0472">Membrane</keyword>
<dbReference type="Ensembl" id="ENSSSUT00005031919.1">
    <property type="protein sequence ID" value="ENSSSUP00005027945.1"/>
    <property type="gene ID" value="ENSSSUG00005018083.1"/>
</dbReference>
<dbReference type="InterPro" id="IPR057351">
    <property type="entry name" value="TM225_dom"/>
</dbReference>
<dbReference type="RefSeq" id="XP_029813563.1">
    <property type="nucleotide sequence ID" value="XM_029957703.1"/>
</dbReference>
<accession>A0A673V3B6</accession>
<sequence length="228" mass="26138">MVKISSRGIQATNMVFSSWALFFLAIGIIMGEWVELTLETKINTISHSPWICCTTIWPEDGLEVVRTIMILVLSLSFIHNLFLGLEFAYLIPQTKHTIFITVFLSFFTGLLLLCALLLYHQKLSQGKFVYYSSYKITWIIFTAYLNVSLFVASGFLSLLQYKQSINSFACLTIIRTPNREIKDIQESGNSVKVISSPEQLAMPRKIIHTKEDFPNRPQIQTRRVTWAV</sequence>
<proteinExistence type="predicted"/>
<keyword evidence="2 4" id="KW-0812">Transmembrane</keyword>
<evidence type="ECO:0000256" key="3">
    <source>
        <dbReference type="ARBA" id="ARBA00023136"/>
    </source>
</evidence>
<comment type="subcellular location">
    <subcellularLocation>
        <location evidence="1">Membrane</location>
        <topology evidence="1">Multi-pass membrane protein</topology>
    </subcellularLocation>
</comment>
<keyword evidence="4" id="KW-1133">Transmembrane helix</keyword>
<evidence type="ECO:0000256" key="1">
    <source>
        <dbReference type="ARBA" id="ARBA00004141"/>
    </source>
</evidence>
<dbReference type="CTD" id="338661"/>
<reference evidence="6" key="3">
    <citation type="submission" date="2025-09" db="UniProtKB">
        <authorList>
            <consortium name="Ensembl"/>
        </authorList>
    </citation>
    <scope>IDENTIFICATION</scope>
</reference>
<feature type="transmembrane region" description="Helical" evidence="4">
    <location>
        <begin position="68"/>
        <end position="91"/>
    </location>
</feature>
<name>A0A673V3B6_SURSU</name>
<dbReference type="PANTHER" id="PTHR36477">
    <property type="entry name" value="TRANSMEMBRANE PROTEIN 225"/>
    <property type="match status" value="1"/>
</dbReference>
<dbReference type="OrthoDB" id="9833398at2759"/>
<dbReference type="GeneID" id="115307054"/>
<dbReference type="AlphaFoldDB" id="A0A673V3B6"/>
<feature type="transmembrane region" description="Helical" evidence="4">
    <location>
        <begin position="12"/>
        <end position="31"/>
    </location>
</feature>
<gene>
    <name evidence="6" type="primary">TMEM225</name>
</gene>
<feature type="transmembrane region" description="Helical" evidence="4">
    <location>
        <begin position="98"/>
        <end position="118"/>
    </location>
</feature>